<dbReference type="InterPro" id="IPR009537">
    <property type="entry name" value="DUF1156"/>
</dbReference>
<sequence>MTTAVRKKLIEVSIPLEAINAASAREKSIRHGHPSTLHLWWARRPLAACRAVLFAQLVDDPSAWPGRYPFPEIANDEDAERRRLHRVIEALVPWEASNDEAILNAARWEIARSVAWGLGEEPPPRSDGKAILDYLQTKAPPVYDPFSGGGSIPLEAQRLGLRAYGSDLNPVAVLIGKALVEIPPKFAGLPPVNPAAQAELKRGGRWQGKGAQGLADDVRYYGRWMRDEAEKRIGHLYPKAELPDGSEATVIAWLWARTVRSPDPAAKGAMVPLVSSFMLSTKEGKKTWVEPVIDPAASNGWQFEVRTGALSKVDEAKLKEGTIGRSGGGTCILTGSSMPFSYIREQGQTVGLGVRLMAVVAEGQRSRVYLSPSDEHVRVAESSKPAWEPEGELPNNPRDFKTPNYGMKTFASLFTPRQLVALTTFSDLVAEAREKALTCALDAGPSDDARALHEGGIGGEAYADAVATYLAFAVSKSSTRSCTLSIWETGMGRLAGAMGRQALPMQWSYAETNPLAGAGGDIAGTAISVAENLQNLGRVGPGQLKNLAAQKNSFANTPVVISTDPPYYDNIGYADLSDFFYVWLKKSIGATWPQLFRRLTTPKDEELVATPYRHGGKDGAETFFMTGMLEALAAMRGAATEGEPLAIYYAFKQAEVGSDGITSAGWASFLQAVVSSGLIVDGTWPLRTEATNALKAAMNALASSIVLVCRKRPADAPVIARADFMRLLKRELPDAIDAIRRAGVGPVDMQQSVIGPGMGVFSRHAKVLEDDDSAMTVKTALALVNRVWEEIENELDAAFDAETQVALAWYGSYGFDARPSGELITLTTAKNTSDRALFQSGVFENLSGRAALVGRDKLPADWSPAADKHLTVWECVQHTAARLNAENGGTEAAARLVAQMGAKSADALKLADRLFHVATNKGWSAEALVYNELAEVWPKLEDAASAIAVGAGQAAPAQRGLFEGVA</sequence>
<accession>A0A839V3L3</accession>
<reference evidence="3 5" key="2">
    <citation type="submission" date="2020-08" db="EMBL/GenBank/DDBJ databases">
        <title>Genomic Encyclopedia of Type Strains, Phase III (KMG-III): the genomes of soil and plant-associated and newly described type strains.</title>
        <authorList>
            <person name="Whitman W."/>
        </authorList>
    </citation>
    <scope>NUCLEOTIDE SEQUENCE [LARGE SCALE GENOMIC DNA]</scope>
    <source>
        <strain evidence="3 5">CECT 8088</strain>
    </source>
</reference>
<evidence type="ECO:0000313" key="3">
    <source>
        <dbReference type="EMBL" id="MBB3175064.1"/>
    </source>
</evidence>
<keyword evidence="5" id="KW-1185">Reference proteome</keyword>
<evidence type="ECO:0000259" key="2">
    <source>
        <dbReference type="Pfam" id="PF06634"/>
    </source>
</evidence>
<dbReference type="EMBL" id="JABXXQ010000037">
    <property type="protein sequence ID" value="NVN29449.1"/>
    <property type="molecule type" value="Genomic_DNA"/>
</dbReference>
<evidence type="ECO:0000313" key="5">
    <source>
        <dbReference type="Proteomes" id="UP000557688"/>
    </source>
</evidence>
<dbReference type="Proteomes" id="UP000565205">
    <property type="component" value="Unassembled WGS sequence"/>
</dbReference>
<protein>
    <submittedName>
        <fullName evidence="4">DUF1156 domain-containing protein</fullName>
    </submittedName>
    <submittedName>
        <fullName evidence="3">Putative DNA methylase</fullName>
    </submittedName>
</protein>
<dbReference type="Proteomes" id="UP000557688">
    <property type="component" value="Unassembled WGS sequence"/>
</dbReference>
<gene>
    <name evidence="3" type="ORF">FHR90_002911</name>
    <name evidence="4" type="ORF">HUK83_03735</name>
</gene>
<dbReference type="Pfam" id="PF06634">
    <property type="entry name" value="DUF1156"/>
    <property type="match status" value="1"/>
</dbReference>
<dbReference type="GO" id="GO:0032259">
    <property type="term" value="P:methylation"/>
    <property type="evidence" value="ECO:0007669"/>
    <property type="project" value="UniProtKB-KW"/>
</dbReference>
<proteinExistence type="predicted"/>
<keyword evidence="3" id="KW-0489">Methyltransferase</keyword>
<reference evidence="4 6" key="1">
    <citation type="submission" date="2020-06" db="EMBL/GenBank/DDBJ databases">
        <title>Description of novel acetic acid bacteria.</title>
        <authorList>
            <person name="Sombolestani A."/>
        </authorList>
    </citation>
    <scope>NUCLEOTIDE SEQUENCE [LARGE SCALE GENOMIC DNA]</scope>
    <source>
        <strain evidence="4 6">LMG 26838</strain>
    </source>
</reference>
<dbReference type="Gene3D" id="3.40.50.150">
    <property type="entry name" value="Vaccinia Virus protein VP39"/>
    <property type="match status" value="1"/>
</dbReference>
<feature type="region of interest" description="Disordered" evidence="1">
    <location>
        <begin position="381"/>
        <end position="401"/>
    </location>
</feature>
<dbReference type="EMBL" id="JACHXV010000017">
    <property type="protein sequence ID" value="MBB3175064.1"/>
    <property type="molecule type" value="Genomic_DNA"/>
</dbReference>
<evidence type="ECO:0000313" key="4">
    <source>
        <dbReference type="EMBL" id="NVN29449.1"/>
    </source>
</evidence>
<dbReference type="InterPro" id="IPR029063">
    <property type="entry name" value="SAM-dependent_MTases_sf"/>
</dbReference>
<dbReference type="AlphaFoldDB" id="A0A839V3L3"/>
<comment type="caution">
    <text evidence="3">The sequence shown here is derived from an EMBL/GenBank/DDBJ whole genome shotgun (WGS) entry which is preliminary data.</text>
</comment>
<dbReference type="RefSeq" id="WP_176622166.1">
    <property type="nucleotide sequence ID" value="NZ_JABXXQ010000037.1"/>
</dbReference>
<organism evidence="3 5">
    <name type="scientific">Endobacter medicaginis</name>
    <dbReference type="NCBI Taxonomy" id="1181271"/>
    <lineage>
        <taxon>Bacteria</taxon>
        <taxon>Pseudomonadati</taxon>
        <taxon>Pseudomonadota</taxon>
        <taxon>Alphaproteobacteria</taxon>
        <taxon>Acetobacterales</taxon>
        <taxon>Acetobacteraceae</taxon>
        <taxon>Endobacter</taxon>
    </lineage>
</organism>
<name>A0A839V3L3_9PROT</name>
<evidence type="ECO:0000256" key="1">
    <source>
        <dbReference type="SAM" id="MobiDB-lite"/>
    </source>
</evidence>
<dbReference type="SUPFAM" id="SSF53335">
    <property type="entry name" value="S-adenosyl-L-methionine-dependent methyltransferases"/>
    <property type="match status" value="1"/>
</dbReference>
<evidence type="ECO:0000313" key="6">
    <source>
        <dbReference type="Proteomes" id="UP000565205"/>
    </source>
</evidence>
<feature type="domain" description="DUF1156" evidence="2">
    <location>
        <begin position="14"/>
        <end position="85"/>
    </location>
</feature>
<keyword evidence="3" id="KW-0808">Transferase</keyword>
<dbReference type="GO" id="GO:0008168">
    <property type="term" value="F:methyltransferase activity"/>
    <property type="evidence" value="ECO:0007669"/>
    <property type="project" value="UniProtKB-KW"/>
</dbReference>